<dbReference type="InterPro" id="IPR001478">
    <property type="entry name" value="PDZ"/>
</dbReference>
<dbReference type="Gene3D" id="2.40.10.120">
    <property type="match status" value="1"/>
</dbReference>
<dbReference type="Pfam" id="PF13365">
    <property type="entry name" value="Trypsin_2"/>
    <property type="match status" value="1"/>
</dbReference>
<dbReference type="SUPFAM" id="SSF50494">
    <property type="entry name" value="Trypsin-like serine proteases"/>
    <property type="match status" value="1"/>
</dbReference>
<dbReference type="Pfam" id="PF17820">
    <property type="entry name" value="PDZ_6"/>
    <property type="match status" value="1"/>
</dbReference>
<name>A0A7W6W381_9HYPH</name>
<dbReference type="InterPro" id="IPR036034">
    <property type="entry name" value="PDZ_sf"/>
</dbReference>
<dbReference type="GO" id="GO:0006508">
    <property type="term" value="P:proteolysis"/>
    <property type="evidence" value="ECO:0007669"/>
    <property type="project" value="UniProtKB-KW"/>
</dbReference>
<dbReference type="Gene3D" id="2.30.42.10">
    <property type="match status" value="1"/>
</dbReference>
<dbReference type="Proteomes" id="UP000540909">
    <property type="component" value="Unassembled WGS sequence"/>
</dbReference>
<protein>
    <submittedName>
        <fullName evidence="4">S1-C subfamily serine protease</fullName>
    </submittedName>
</protein>
<keyword evidence="2" id="KW-0378">Hydrolase</keyword>
<reference evidence="4 5" key="1">
    <citation type="submission" date="2020-08" db="EMBL/GenBank/DDBJ databases">
        <title>Genomic Encyclopedia of Type Strains, Phase IV (KMG-V): Genome sequencing to study the core and pangenomes of soil and plant-associated prokaryotes.</title>
        <authorList>
            <person name="Whitman W."/>
        </authorList>
    </citation>
    <scope>NUCLEOTIDE SEQUENCE [LARGE SCALE GENOMIC DNA]</scope>
    <source>
        <strain evidence="4 5">SEMIA 4089</strain>
    </source>
</reference>
<proteinExistence type="predicted"/>
<dbReference type="SUPFAM" id="SSF50156">
    <property type="entry name" value="PDZ domain-like"/>
    <property type="match status" value="1"/>
</dbReference>
<dbReference type="PROSITE" id="PS50106">
    <property type="entry name" value="PDZ"/>
    <property type="match status" value="1"/>
</dbReference>
<gene>
    <name evidence="4" type="ORF">GGD57_000682</name>
</gene>
<dbReference type="PANTHER" id="PTHR43343">
    <property type="entry name" value="PEPTIDASE S12"/>
    <property type="match status" value="1"/>
</dbReference>
<dbReference type="AlphaFoldDB" id="A0A7W6W381"/>
<evidence type="ECO:0000259" key="3">
    <source>
        <dbReference type="PROSITE" id="PS50106"/>
    </source>
</evidence>
<dbReference type="InterPro" id="IPR001940">
    <property type="entry name" value="Peptidase_S1C"/>
</dbReference>
<dbReference type="PANTHER" id="PTHR43343:SF3">
    <property type="entry name" value="PROTEASE DO-LIKE 8, CHLOROPLASTIC"/>
    <property type="match status" value="1"/>
</dbReference>
<evidence type="ECO:0000256" key="2">
    <source>
        <dbReference type="ARBA" id="ARBA00022801"/>
    </source>
</evidence>
<organism evidence="4 5">
    <name type="scientific">Rhizobium esperanzae</name>
    <dbReference type="NCBI Taxonomy" id="1967781"/>
    <lineage>
        <taxon>Bacteria</taxon>
        <taxon>Pseudomonadati</taxon>
        <taxon>Pseudomonadota</taxon>
        <taxon>Alphaproteobacteria</taxon>
        <taxon>Hyphomicrobiales</taxon>
        <taxon>Rhizobiaceae</taxon>
        <taxon>Rhizobium/Agrobacterium group</taxon>
        <taxon>Rhizobium</taxon>
    </lineage>
</organism>
<evidence type="ECO:0000313" key="4">
    <source>
        <dbReference type="EMBL" id="MBB4234133.1"/>
    </source>
</evidence>
<dbReference type="GO" id="GO:0004252">
    <property type="term" value="F:serine-type endopeptidase activity"/>
    <property type="evidence" value="ECO:0007669"/>
    <property type="project" value="InterPro"/>
</dbReference>
<evidence type="ECO:0000313" key="5">
    <source>
        <dbReference type="Proteomes" id="UP000540909"/>
    </source>
</evidence>
<sequence>MANRRNRGRFAGGGTAVLPPEDQIMGYMDKEIVPQTDGAPIDAYSQSIAAAVDIVGPAVSRIERVGGRQGHGSGFAISPDGLIITNSHVVDDAKAVRITTPDGFVTEGRVLGRDVDTDIALIRANTGTSAWAKLGDSQRLRRGHIAIAIGNPLGFEWTVTAGIVSALGRSMRAASGRLMEDVIQTDAALNPGNSGGPLVSSGGEVIGVNTAVIQGAQSIAFAVASNTANFVVSEILRYGQVRRAFIGIAGDTIVLPRRVALAAGTVQTTSVRIRGVEPEGPAAKGELQEGDYILAIDGSPVGGVDDIVRLMDGSRIGRETEILVFSVAGRIEKKSLLPMART</sequence>
<evidence type="ECO:0000256" key="1">
    <source>
        <dbReference type="ARBA" id="ARBA00022670"/>
    </source>
</evidence>
<dbReference type="EMBL" id="JACIFY010000002">
    <property type="protein sequence ID" value="MBB4234133.1"/>
    <property type="molecule type" value="Genomic_DNA"/>
</dbReference>
<dbReference type="InterPro" id="IPR041489">
    <property type="entry name" value="PDZ_6"/>
</dbReference>
<dbReference type="InterPro" id="IPR009003">
    <property type="entry name" value="Peptidase_S1_PA"/>
</dbReference>
<dbReference type="SMART" id="SM00228">
    <property type="entry name" value="PDZ"/>
    <property type="match status" value="1"/>
</dbReference>
<dbReference type="InterPro" id="IPR051201">
    <property type="entry name" value="Chloro_Bact_Ser_Proteases"/>
</dbReference>
<keyword evidence="1 4" id="KW-0645">Protease</keyword>
<accession>A0A7W6W381</accession>
<feature type="domain" description="PDZ" evidence="3">
    <location>
        <begin position="252"/>
        <end position="304"/>
    </location>
</feature>
<comment type="caution">
    <text evidence="4">The sequence shown here is derived from an EMBL/GenBank/DDBJ whole genome shotgun (WGS) entry which is preliminary data.</text>
</comment>
<dbReference type="PRINTS" id="PR00834">
    <property type="entry name" value="PROTEASES2C"/>
</dbReference>